<accession>A0A8B6BI58</accession>
<comment type="caution">
    <text evidence="2">The sequence shown here is derived from an EMBL/GenBank/DDBJ whole genome shotgun (WGS) entry which is preliminary data.</text>
</comment>
<feature type="signal peptide" evidence="1">
    <location>
        <begin position="1"/>
        <end position="23"/>
    </location>
</feature>
<name>A0A8B6BI58_MYTGA</name>
<sequence length="107" mass="11497">MMFRLNVFVGVCLLTFYVCSTTATPTTDEGCAAIKGKCQNVLTAPCTGGNKFYELLCAGVDQFCCARETTKEKDCRAQGGACEYNCVGSLPHPNICEGHMSCCIAFN</sequence>
<feature type="chain" id="PRO_5032312116" evidence="1">
    <location>
        <begin position="24"/>
        <end position="107"/>
    </location>
</feature>
<organism evidence="2 3">
    <name type="scientific">Mytilus galloprovincialis</name>
    <name type="common">Mediterranean mussel</name>
    <dbReference type="NCBI Taxonomy" id="29158"/>
    <lineage>
        <taxon>Eukaryota</taxon>
        <taxon>Metazoa</taxon>
        <taxon>Spiralia</taxon>
        <taxon>Lophotrochozoa</taxon>
        <taxon>Mollusca</taxon>
        <taxon>Bivalvia</taxon>
        <taxon>Autobranchia</taxon>
        <taxon>Pteriomorphia</taxon>
        <taxon>Mytilida</taxon>
        <taxon>Mytiloidea</taxon>
        <taxon>Mytilidae</taxon>
        <taxon>Mytilinae</taxon>
        <taxon>Mytilus</taxon>
    </lineage>
</organism>
<dbReference type="EMBL" id="UYJE01000215">
    <property type="protein sequence ID" value="VDH91179.1"/>
    <property type="molecule type" value="Genomic_DNA"/>
</dbReference>
<proteinExistence type="predicted"/>
<evidence type="ECO:0000313" key="3">
    <source>
        <dbReference type="Proteomes" id="UP000596742"/>
    </source>
</evidence>
<gene>
    <name evidence="2" type="ORF">MGAL_10B040791</name>
</gene>
<dbReference type="AlphaFoldDB" id="A0A8B6BI58"/>
<keyword evidence="1" id="KW-0732">Signal</keyword>
<dbReference type="OrthoDB" id="6054393at2759"/>
<keyword evidence="3" id="KW-1185">Reference proteome</keyword>
<protein>
    <submittedName>
        <fullName evidence="2">Uncharacterized protein</fullName>
    </submittedName>
</protein>
<evidence type="ECO:0000313" key="2">
    <source>
        <dbReference type="EMBL" id="VDH91179.1"/>
    </source>
</evidence>
<evidence type="ECO:0000256" key="1">
    <source>
        <dbReference type="SAM" id="SignalP"/>
    </source>
</evidence>
<reference evidence="2" key="1">
    <citation type="submission" date="2018-11" db="EMBL/GenBank/DDBJ databases">
        <authorList>
            <person name="Alioto T."/>
            <person name="Alioto T."/>
        </authorList>
    </citation>
    <scope>NUCLEOTIDE SEQUENCE</scope>
</reference>
<dbReference type="Proteomes" id="UP000596742">
    <property type="component" value="Unassembled WGS sequence"/>
</dbReference>